<protein>
    <submittedName>
        <fullName evidence="1">Uncharacterized protein</fullName>
    </submittedName>
</protein>
<evidence type="ECO:0000313" key="2">
    <source>
        <dbReference type="Proteomes" id="UP000239340"/>
    </source>
</evidence>
<evidence type="ECO:0000313" key="1">
    <source>
        <dbReference type="EMBL" id="AUX76105.1"/>
    </source>
</evidence>
<gene>
    <name evidence="1" type="ORF">NXT3_CH01523</name>
</gene>
<proteinExistence type="predicted"/>
<accession>A0A2L0H3P5</accession>
<sequence length="68" mass="7205">MGSRNSPIYAVMYREGPVIASHLSPAVRLCGGFQVIGMPENADLKCADALRGILSGVWKSLGKSNNTV</sequence>
<organism evidence="1 2">
    <name type="scientific">Rhizobium fredii</name>
    <name type="common">Sinorhizobium fredii</name>
    <dbReference type="NCBI Taxonomy" id="380"/>
    <lineage>
        <taxon>Bacteria</taxon>
        <taxon>Pseudomonadati</taxon>
        <taxon>Pseudomonadota</taxon>
        <taxon>Alphaproteobacteria</taxon>
        <taxon>Hyphomicrobiales</taxon>
        <taxon>Rhizobiaceae</taxon>
        <taxon>Sinorhizobium/Ensifer group</taxon>
        <taxon>Sinorhizobium</taxon>
    </lineage>
</organism>
<reference evidence="1 2" key="1">
    <citation type="submission" date="2017-10" db="EMBL/GenBank/DDBJ databases">
        <title>Analysis of the genome sequences of Rhizobium populations associated to common bean (phaseolus vulgaris).</title>
        <authorList>
            <person name="Bustos P."/>
            <person name="Santamaria R.I."/>
            <person name="Miranda-Sanchez F."/>
            <person name="Perez-Carrascal O."/>
            <person name="Juarez S."/>
            <person name="Lozano L."/>
            <person name="Martinez-Flores I."/>
            <person name="Vinuesa P."/>
            <person name="Martinez-Romero E."/>
            <person name="Cevallos M.A."/>
            <person name="Romero D."/>
            <person name="Davila G."/>
            <person name="Gonzalez V."/>
        </authorList>
    </citation>
    <scope>NUCLEOTIDE SEQUENCE [LARGE SCALE GENOMIC DNA]</scope>
    <source>
        <strain evidence="1 2">NXT3</strain>
    </source>
</reference>
<name>A0A2L0H3P5_RHIFR</name>
<dbReference type="EMBL" id="CP024307">
    <property type="protein sequence ID" value="AUX76105.1"/>
    <property type="molecule type" value="Genomic_DNA"/>
</dbReference>
<dbReference type="AlphaFoldDB" id="A0A2L0H3P5"/>
<dbReference type="Proteomes" id="UP000239340">
    <property type="component" value="Chromosome"/>
</dbReference>